<dbReference type="AlphaFoldDB" id="A0A4Y8AT67"/>
<comment type="caution">
    <text evidence="1">The sequence shown here is derived from an EMBL/GenBank/DDBJ whole genome shotgun (WGS) entry which is preliminary data.</text>
</comment>
<name>A0A4Y8AT67_9FLAO</name>
<organism evidence="1 2">
    <name type="scientific">Gramella jeungdoensis</name>
    <dbReference type="NCBI Taxonomy" id="708091"/>
    <lineage>
        <taxon>Bacteria</taxon>
        <taxon>Pseudomonadati</taxon>
        <taxon>Bacteroidota</taxon>
        <taxon>Flavobacteriia</taxon>
        <taxon>Flavobacteriales</taxon>
        <taxon>Flavobacteriaceae</taxon>
        <taxon>Christiangramia</taxon>
    </lineage>
</organism>
<dbReference type="Pfam" id="PF09357">
    <property type="entry name" value="RteC"/>
    <property type="match status" value="1"/>
</dbReference>
<dbReference type="RefSeq" id="WP_134247437.1">
    <property type="nucleotide sequence ID" value="NZ_SNQI01000002.1"/>
</dbReference>
<proteinExistence type="predicted"/>
<protein>
    <recommendedName>
        <fullName evidence="3">RteC protein</fullName>
    </recommendedName>
</protein>
<evidence type="ECO:0000313" key="2">
    <source>
        <dbReference type="Proteomes" id="UP000298517"/>
    </source>
</evidence>
<keyword evidence="2" id="KW-1185">Reference proteome</keyword>
<gene>
    <name evidence="1" type="ORF">E2488_05960</name>
</gene>
<dbReference type="EMBL" id="SNQI01000002">
    <property type="protein sequence ID" value="TEW75067.1"/>
    <property type="molecule type" value="Genomic_DNA"/>
</dbReference>
<dbReference type="InterPro" id="IPR018534">
    <property type="entry name" value="Tet_reg_excision_RteC"/>
</dbReference>
<dbReference type="OrthoDB" id="1454592at2"/>
<sequence length="181" mass="21874">MKQIDIKAHYYDLLDDYLKDYPNSNEKEFIKNEIDFYEDFVKEFEEMPFEKLYDNEYSKEKQLIEYKKYLNYFKDKLRTLHKSETLVNDVNKITDNNILQWYGSKSELIELTKALIENGNLKGKQEDIFNTIQKIFNIKLNNIDQAITKFNSRNQENETKFLDSLKSSLSKYIKTKLEKNR</sequence>
<reference evidence="1 2" key="1">
    <citation type="journal article" date="2011" name="J. Microbiol.">
        <title>Gramella jeungdoensis sp. nov., isolated from a solar saltern in Korea.</title>
        <authorList>
            <person name="Joung Y."/>
            <person name="Kim H."/>
            <person name="Jang T."/>
            <person name="Ahn T.S."/>
            <person name="Joh K."/>
        </authorList>
    </citation>
    <scope>NUCLEOTIDE SEQUENCE [LARGE SCALE GENOMIC DNA]</scope>
    <source>
        <strain evidence="1 2">KCTC 23123</strain>
    </source>
</reference>
<evidence type="ECO:0008006" key="3">
    <source>
        <dbReference type="Google" id="ProtNLM"/>
    </source>
</evidence>
<accession>A0A4Y8AT67</accession>
<evidence type="ECO:0000313" key="1">
    <source>
        <dbReference type="EMBL" id="TEW75067.1"/>
    </source>
</evidence>
<dbReference type="Proteomes" id="UP000298517">
    <property type="component" value="Unassembled WGS sequence"/>
</dbReference>